<comment type="cofactor">
    <cofactor evidence="13">
        <name>Mg(2+)</name>
        <dbReference type="ChEBI" id="CHEBI:18420"/>
    </cofactor>
</comment>
<comment type="cofactor">
    <cofactor evidence="2">
        <name>a divalent metal cation</name>
        <dbReference type="ChEBI" id="CHEBI:60240"/>
    </cofactor>
</comment>
<evidence type="ECO:0000256" key="5">
    <source>
        <dbReference type="ARBA" id="ARBA00012213"/>
    </source>
</evidence>
<dbReference type="PANTHER" id="PTHR33254">
    <property type="entry name" value="4-HYDROXY-4-METHYL-2-OXOGLUTARATE ALDOLASE 3-RELATED"/>
    <property type="match status" value="1"/>
</dbReference>
<evidence type="ECO:0000256" key="3">
    <source>
        <dbReference type="ARBA" id="ARBA00008621"/>
    </source>
</evidence>
<comment type="catalytic activity">
    <reaction evidence="12">
        <text>oxaloacetate + H(+) = pyruvate + CO2</text>
        <dbReference type="Rhea" id="RHEA:15641"/>
        <dbReference type="ChEBI" id="CHEBI:15361"/>
        <dbReference type="ChEBI" id="CHEBI:15378"/>
        <dbReference type="ChEBI" id="CHEBI:16452"/>
        <dbReference type="ChEBI" id="CHEBI:16526"/>
        <dbReference type="EC" id="4.1.1.112"/>
    </reaction>
</comment>
<dbReference type="EC" id="4.1.1.112" evidence="6"/>
<dbReference type="STRING" id="1776384.GCA_900086585_00334"/>
<accession>A0A415DT72</accession>
<organism evidence="14 15">
    <name type="scientific">Emergencia timonensis</name>
    <dbReference type="NCBI Taxonomy" id="1776384"/>
    <lineage>
        <taxon>Bacteria</taxon>
        <taxon>Bacillati</taxon>
        <taxon>Bacillota</taxon>
        <taxon>Clostridia</taxon>
        <taxon>Peptostreptococcales</taxon>
        <taxon>Anaerovoracaceae</taxon>
        <taxon>Emergencia</taxon>
    </lineage>
</organism>
<evidence type="ECO:0000313" key="15">
    <source>
        <dbReference type="Proteomes" id="UP000284841"/>
    </source>
</evidence>
<evidence type="ECO:0000256" key="2">
    <source>
        <dbReference type="ARBA" id="ARBA00001968"/>
    </source>
</evidence>
<evidence type="ECO:0000256" key="8">
    <source>
        <dbReference type="ARBA" id="ARBA00025046"/>
    </source>
</evidence>
<proteinExistence type="inferred from homology"/>
<dbReference type="Pfam" id="PF03737">
    <property type="entry name" value="RraA-like"/>
    <property type="match status" value="1"/>
</dbReference>
<evidence type="ECO:0000256" key="7">
    <source>
        <dbReference type="ARBA" id="ARBA00016549"/>
    </source>
</evidence>
<dbReference type="RefSeq" id="WP_118336737.1">
    <property type="nucleotide sequence ID" value="NZ_AP025567.1"/>
</dbReference>
<evidence type="ECO:0000256" key="11">
    <source>
        <dbReference type="ARBA" id="ARBA00032305"/>
    </source>
</evidence>
<comment type="function">
    <text evidence="8">Catalyzes the aldol cleavage of 4-hydroxy-4-methyl-2-oxoglutarate (HMG) into 2 molecules of pyruvate. Also contains a secondary oxaloacetate (OAA) decarboxylase activity due to the common pyruvate enolate transition state formed following C-C bond cleavage in the retro-aldol and decarboxylation reactions.</text>
</comment>
<evidence type="ECO:0000256" key="13">
    <source>
        <dbReference type="PIRSR" id="PIRSR605493-1"/>
    </source>
</evidence>
<name>A0A415DT72_9FIRM</name>
<dbReference type="CDD" id="cd16841">
    <property type="entry name" value="RraA_family"/>
    <property type="match status" value="1"/>
</dbReference>
<comment type="catalytic activity">
    <reaction evidence="1">
        <text>4-hydroxy-4-methyl-2-oxoglutarate = 2 pyruvate</text>
        <dbReference type="Rhea" id="RHEA:22748"/>
        <dbReference type="ChEBI" id="CHEBI:15361"/>
        <dbReference type="ChEBI" id="CHEBI:58276"/>
        <dbReference type="EC" id="4.1.3.17"/>
    </reaction>
</comment>
<comment type="caution">
    <text evidence="14">The sequence shown here is derived from an EMBL/GenBank/DDBJ whole genome shotgun (WGS) entry which is preliminary data.</text>
</comment>
<evidence type="ECO:0000256" key="1">
    <source>
        <dbReference type="ARBA" id="ARBA00001342"/>
    </source>
</evidence>
<comment type="similarity">
    <text evidence="3">Belongs to the class II aldolase/RraA-like family.</text>
</comment>
<evidence type="ECO:0000313" key="14">
    <source>
        <dbReference type="EMBL" id="RHJ82879.1"/>
    </source>
</evidence>
<dbReference type="NCBIfam" id="NF004850">
    <property type="entry name" value="PRK06201.1"/>
    <property type="match status" value="1"/>
</dbReference>
<dbReference type="InterPro" id="IPR036704">
    <property type="entry name" value="RraA/RraA-like_sf"/>
</dbReference>
<feature type="binding site" evidence="13">
    <location>
        <position position="119"/>
    </location>
    <ligand>
        <name>substrate</name>
    </ligand>
</feature>
<evidence type="ECO:0000256" key="9">
    <source>
        <dbReference type="ARBA" id="ARBA00029596"/>
    </source>
</evidence>
<evidence type="ECO:0000256" key="12">
    <source>
        <dbReference type="ARBA" id="ARBA00047973"/>
    </source>
</evidence>
<dbReference type="GO" id="GO:0008948">
    <property type="term" value="F:oxaloacetate decarboxylase activity"/>
    <property type="evidence" value="ECO:0007669"/>
    <property type="project" value="UniProtKB-EC"/>
</dbReference>
<dbReference type="GO" id="GO:0047443">
    <property type="term" value="F:4-hydroxy-4-methyl-2-oxoglutarate aldolase activity"/>
    <property type="evidence" value="ECO:0007669"/>
    <property type="project" value="UniProtKB-EC"/>
</dbReference>
<dbReference type="EC" id="4.1.3.17" evidence="5"/>
<feature type="binding site" evidence="13">
    <location>
        <begin position="97"/>
        <end position="100"/>
    </location>
    <ligand>
        <name>substrate</name>
    </ligand>
</feature>
<dbReference type="InterPro" id="IPR005493">
    <property type="entry name" value="RraA/RraA-like"/>
</dbReference>
<keyword evidence="15" id="KW-1185">Reference proteome</keyword>
<dbReference type="PANTHER" id="PTHR33254:SF4">
    <property type="entry name" value="4-HYDROXY-4-METHYL-2-OXOGLUTARATE ALDOLASE 3-RELATED"/>
    <property type="match status" value="1"/>
</dbReference>
<feature type="binding site" evidence="13">
    <location>
        <position position="120"/>
    </location>
    <ligand>
        <name>Mg(2+)</name>
        <dbReference type="ChEBI" id="CHEBI:18420"/>
    </ligand>
</feature>
<dbReference type="EMBL" id="QRMS01000011">
    <property type="protein sequence ID" value="RHJ82879.1"/>
    <property type="molecule type" value="Genomic_DNA"/>
</dbReference>
<dbReference type="AlphaFoldDB" id="A0A415DT72"/>
<sequence>MSNVNCIVYKDFKRPDKQLIERFRGIPAANLDDCMGRQAAADAAIKPIGKSGLIGPALTVKVTEGDNLMFHYAMDLAKEGDVIVIDAGGSTSRSIFGEIMVHYLLKKNIGGIIVDGALRDKEDIAATGLPVYAKGVTPDGPWKNGPGTVNTPVVCGGRIVNPGDIVVADGDGVVFINPDEAEELLQKVSLLMENEKKSMDAIDKTGQLKRPWVMEKLTALNCEFHEFYEK</sequence>
<reference evidence="14 15" key="1">
    <citation type="submission" date="2018-08" db="EMBL/GenBank/DDBJ databases">
        <title>A genome reference for cultivated species of the human gut microbiota.</title>
        <authorList>
            <person name="Zou Y."/>
            <person name="Xue W."/>
            <person name="Luo G."/>
        </authorList>
    </citation>
    <scope>NUCLEOTIDE SEQUENCE [LARGE SCALE GENOMIC DNA]</scope>
    <source>
        <strain evidence="14 15">AM07-24</strain>
    </source>
</reference>
<keyword evidence="13" id="KW-0460">Magnesium</keyword>
<evidence type="ECO:0000256" key="10">
    <source>
        <dbReference type="ARBA" id="ARBA00030169"/>
    </source>
</evidence>
<protein>
    <recommendedName>
        <fullName evidence="7">Putative 4-hydroxy-4-methyl-2-oxoglutarate aldolase</fullName>
        <ecNumber evidence="6">4.1.1.112</ecNumber>
        <ecNumber evidence="5">4.1.3.17</ecNumber>
    </recommendedName>
    <alternativeName>
        <fullName evidence="11">Oxaloacetate decarboxylase</fullName>
    </alternativeName>
    <alternativeName>
        <fullName evidence="9">Regulator of ribonuclease activity homolog</fullName>
    </alternativeName>
    <alternativeName>
        <fullName evidence="10">RraA-like protein</fullName>
    </alternativeName>
</protein>
<evidence type="ECO:0000256" key="6">
    <source>
        <dbReference type="ARBA" id="ARBA00012947"/>
    </source>
</evidence>
<dbReference type="Gene3D" id="3.50.30.40">
    <property type="entry name" value="Ribonuclease E inhibitor RraA/RraA-like"/>
    <property type="match status" value="1"/>
</dbReference>
<dbReference type="GO" id="GO:0046872">
    <property type="term" value="F:metal ion binding"/>
    <property type="evidence" value="ECO:0007669"/>
    <property type="project" value="UniProtKB-KW"/>
</dbReference>
<evidence type="ECO:0000256" key="4">
    <source>
        <dbReference type="ARBA" id="ARBA00011233"/>
    </source>
</evidence>
<comment type="subunit">
    <text evidence="4">Homotrimer.</text>
</comment>
<dbReference type="Proteomes" id="UP000284841">
    <property type="component" value="Unassembled WGS sequence"/>
</dbReference>
<dbReference type="OrthoDB" id="9784786at2"/>
<keyword evidence="13" id="KW-0479">Metal-binding</keyword>
<gene>
    <name evidence="14" type="ORF">DW099_19535</name>
</gene>
<dbReference type="SUPFAM" id="SSF89562">
    <property type="entry name" value="RraA-like"/>
    <property type="match status" value="1"/>
</dbReference>